<dbReference type="Pfam" id="PF12239">
    <property type="entry name" value="DUF3605"/>
    <property type="match status" value="1"/>
</dbReference>
<dbReference type="OrthoDB" id="2506173at2759"/>
<dbReference type="GO" id="GO:0005737">
    <property type="term" value="C:cytoplasm"/>
    <property type="evidence" value="ECO:0007669"/>
    <property type="project" value="TreeGrafter"/>
</dbReference>
<dbReference type="GeneID" id="18926643"/>
<dbReference type="AlphaFoldDB" id="F4S297"/>
<sequence length="329" mass="37797">MRLLFLYLLSYGIFESQSLAVPSRIAKDVATHKSDSFEEVEFPLKARPDVPKVFYPETVRLVLSGHPDISTTRSPETQSAYVAWQEKTSKRGRSNHEQLREQLGWPEHWETAAPAFLDKGSLQDERISKLIPNDFPYQTPDGVDDLVVWSRASLVNKESFKPKKGESWPSEDYNDPERVSALLEYIDRNYLYGYAGPRDVEHDRNLNLGQMLHPGKKPYKASNGQTITQKEGREAFKWAGRHFNAYLEDVVLTEYEEVVWVRNPDFRKGVKLEHVHVIGPRKKEKRSGAKAISSGQHLEDPVITKHVEHTPSSELPRVDYRIGVLLENF</sequence>
<dbReference type="Proteomes" id="UP000001072">
    <property type="component" value="Unassembled WGS sequence"/>
</dbReference>
<dbReference type="HOGENOM" id="CLU_844891_0_0_1"/>
<dbReference type="PANTHER" id="PTHR35020:SF2">
    <property type="entry name" value="N-ACETYLGLUCOSAMINE-INDUCED PROTEIN 1"/>
    <property type="match status" value="1"/>
</dbReference>
<dbReference type="RefSeq" id="XP_007415487.1">
    <property type="nucleotide sequence ID" value="XM_007415425.1"/>
</dbReference>
<dbReference type="VEuPathDB" id="FungiDB:MELLADRAFT_124139"/>
<dbReference type="EMBL" id="GL883140">
    <property type="protein sequence ID" value="EGG01137.1"/>
    <property type="molecule type" value="Genomic_DNA"/>
</dbReference>
<dbReference type="PANTHER" id="PTHR35020">
    <property type="entry name" value="N-ACETYLGLUCOSAMINE-INDUCED PROTEIN 1"/>
    <property type="match status" value="1"/>
</dbReference>
<accession>F4S297</accession>
<evidence type="ECO:0000256" key="1">
    <source>
        <dbReference type="SAM" id="SignalP"/>
    </source>
</evidence>
<gene>
    <name evidence="2" type="ORF">MELLADRAFT_124139</name>
</gene>
<keyword evidence="1" id="KW-0732">Signal</keyword>
<dbReference type="InterPro" id="IPR022036">
    <property type="entry name" value="DUF3605"/>
</dbReference>
<protein>
    <submittedName>
        <fullName evidence="2">Secreted protein</fullName>
    </submittedName>
</protein>
<feature type="chain" id="PRO_5003321222" evidence="1">
    <location>
        <begin position="21"/>
        <end position="329"/>
    </location>
</feature>
<dbReference type="InParanoid" id="F4S297"/>
<name>F4S297_MELLP</name>
<dbReference type="KEGG" id="mlr:MELLADRAFT_124139"/>
<organism evidence="3">
    <name type="scientific">Melampsora larici-populina (strain 98AG31 / pathotype 3-4-7)</name>
    <name type="common">Poplar leaf rust fungus</name>
    <dbReference type="NCBI Taxonomy" id="747676"/>
    <lineage>
        <taxon>Eukaryota</taxon>
        <taxon>Fungi</taxon>
        <taxon>Dikarya</taxon>
        <taxon>Basidiomycota</taxon>
        <taxon>Pucciniomycotina</taxon>
        <taxon>Pucciniomycetes</taxon>
        <taxon>Pucciniales</taxon>
        <taxon>Melampsoraceae</taxon>
        <taxon>Melampsora</taxon>
    </lineage>
</organism>
<proteinExistence type="predicted"/>
<dbReference type="GO" id="GO:0006044">
    <property type="term" value="P:N-acetylglucosamine metabolic process"/>
    <property type="evidence" value="ECO:0007669"/>
    <property type="project" value="TreeGrafter"/>
</dbReference>
<feature type="signal peptide" evidence="1">
    <location>
        <begin position="1"/>
        <end position="20"/>
    </location>
</feature>
<evidence type="ECO:0000313" key="2">
    <source>
        <dbReference type="EMBL" id="EGG01137.1"/>
    </source>
</evidence>
<reference evidence="3" key="1">
    <citation type="journal article" date="2011" name="Proc. Natl. Acad. Sci. U.S.A.">
        <title>Obligate biotrophy features unraveled by the genomic analysis of rust fungi.</title>
        <authorList>
            <person name="Duplessis S."/>
            <person name="Cuomo C.A."/>
            <person name="Lin Y.-C."/>
            <person name="Aerts A."/>
            <person name="Tisserant E."/>
            <person name="Veneault-Fourrey C."/>
            <person name="Joly D.L."/>
            <person name="Hacquard S."/>
            <person name="Amselem J."/>
            <person name="Cantarel B.L."/>
            <person name="Chiu R."/>
            <person name="Coutinho P.M."/>
            <person name="Feau N."/>
            <person name="Field M."/>
            <person name="Frey P."/>
            <person name="Gelhaye E."/>
            <person name="Goldberg J."/>
            <person name="Grabherr M.G."/>
            <person name="Kodira C.D."/>
            <person name="Kohler A."/>
            <person name="Kuees U."/>
            <person name="Lindquist E.A."/>
            <person name="Lucas S.M."/>
            <person name="Mago R."/>
            <person name="Mauceli E."/>
            <person name="Morin E."/>
            <person name="Murat C."/>
            <person name="Pangilinan J.L."/>
            <person name="Park R."/>
            <person name="Pearson M."/>
            <person name="Quesneville H."/>
            <person name="Rouhier N."/>
            <person name="Sakthikumar S."/>
            <person name="Salamov A.A."/>
            <person name="Schmutz J."/>
            <person name="Selles B."/>
            <person name="Shapiro H."/>
            <person name="Tanguay P."/>
            <person name="Tuskan G.A."/>
            <person name="Henrissat B."/>
            <person name="Van de Peer Y."/>
            <person name="Rouze P."/>
            <person name="Ellis J.G."/>
            <person name="Dodds P.N."/>
            <person name="Schein J.E."/>
            <person name="Zhong S."/>
            <person name="Hamelin R.C."/>
            <person name="Grigoriev I.V."/>
            <person name="Szabo L.J."/>
            <person name="Martin F."/>
        </authorList>
    </citation>
    <scope>NUCLEOTIDE SEQUENCE [LARGE SCALE GENOMIC DNA]</scope>
    <source>
        <strain evidence="3">98AG31 / pathotype 3-4-7</strain>
    </source>
</reference>
<keyword evidence="3" id="KW-1185">Reference proteome</keyword>
<evidence type="ECO:0000313" key="3">
    <source>
        <dbReference type="Proteomes" id="UP000001072"/>
    </source>
</evidence>